<dbReference type="Proteomes" id="UP000273516">
    <property type="component" value="Unassembled WGS sequence"/>
</dbReference>
<keyword evidence="2 4" id="KW-0732">Signal</keyword>
<dbReference type="GO" id="GO:0001530">
    <property type="term" value="F:lipopolysaccharide binding"/>
    <property type="evidence" value="ECO:0007669"/>
    <property type="project" value="InterPro"/>
</dbReference>
<sequence>MRRNMPMLRPLITALTLLAMPAMAQEVGFGGLKADVSAPVEVAADSLAVEQDSGRAVFTGNVVIGQGEMRLSADEVTVEYADAGQSRIKSLHAKGEVTLVSGEDAAEAAEATYDVESGHVTLIGDVVMTQGRNVLTGDRMQVDLASGTARVDGRVRSILQPGEN</sequence>
<protein>
    <submittedName>
        <fullName evidence="6">Lipopolysaccharide transport periplasmic protein LptA</fullName>
    </submittedName>
</protein>
<evidence type="ECO:0000256" key="3">
    <source>
        <dbReference type="ARBA" id="ARBA00022764"/>
    </source>
</evidence>
<evidence type="ECO:0000256" key="1">
    <source>
        <dbReference type="ARBA" id="ARBA00022448"/>
    </source>
</evidence>
<dbReference type="Gene3D" id="2.60.450.10">
    <property type="entry name" value="Lipopolysaccharide (LPS) transport protein A like domain"/>
    <property type="match status" value="1"/>
</dbReference>
<feature type="chain" id="PRO_5018257744" evidence="4">
    <location>
        <begin position="25"/>
        <end position="164"/>
    </location>
</feature>
<evidence type="ECO:0000313" key="7">
    <source>
        <dbReference type="Proteomes" id="UP000273516"/>
    </source>
</evidence>
<keyword evidence="7" id="KW-1185">Reference proteome</keyword>
<evidence type="ECO:0000256" key="2">
    <source>
        <dbReference type="ARBA" id="ARBA00022729"/>
    </source>
</evidence>
<accession>A0A3M0MEM0</accession>
<dbReference type="PANTHER" id="PTHR36504">
    <property type="entry name" value="LIPOPOLYSACCHARIDE EXPORT SYSTEM PROTEIN LPTA"/>
    <property type="match status" value="1"/>
</dbReference>
<dbReference type="GO" id="GO:0015920">
    <property type="term" value="P:lipopolysaccharide transport"/>
    <property type="evidence" value="ECO:0007669"/>
    <property type="project" value="InterPro"/>
</dbReference>
<dbReference type="EMBL" id="QOKZ01000002">
    <property type="protein sequence ID" value="RMC36136.1"/>
    <property type="molecule type" value="Genomic_DNA"/>
</dbReference>
<comment type="caution">
    <text evidence="6">The sequence shown here is derived from an EMBL/GenBank/DDBJ whole genome shotgun (WGS) entry which is preliminary data.</text>
</comment>
<feature type="signal peptide" evidence="4">
    <location>
        <begin position="1"/>
        <end position="24"/>
    </location>
</feature>
<name>A0A3M0MEM0_9RHOB</name>
<keyword evidence="1" id="KW-0813">Transport</keyword>
<dbReference type="AlphaFoldDB" id="A0A3M0MEM0"/>
<reference evidence="6 7" key="1">
    <citation type="submission" date="2018-07" db="EMBL/GenBank/DDBJ databases">
        <authorList>
            <person name="Zhang Y."/>
            <person name="Wang L."/>
            <person name="Ma S."/>
        </authorList>
    </citation>
    <scope>NUCLEOTIDE SEQUENCE [LARGE SCALE GENOMIC DNA]</scope>
    <source>
        <strain evidence="6 7">4-2</strain>
    </source>
</reference>
<dbReference type="OrthoDB" id="9811926at2"/>
<dbReference type="GO" id="GO:0030288">
    <property type="term" value="C:outer membrane-bounded periplasmic space"/>
    <property type="evidence" value="ECO:0007669"/>
    <property type="project" value="TreeGrafter"/>
</dbReference>
<dbReference type="InterPro" id="IPR005653">
    <property type="entry name" value="OstA-like_N"/>
</dbReference>
<keyword evidence="3" id="KW-0574">Periplasm</keyword>
<gene>
    <name evidence="6" type="primary">lptA</name>
    <name evidence="6" type="ORF">C9E81_05385</name>
</gene>
<dbReference type="InterPro" id="IPR052037">
    <property type="entry name" value="LPS_export_LptA"/>
</dbReference>
<evidence type="ECO:0000313" key="6">
    <source>
        <dbReference type="EMBL" id="RMC36136.1"/>
    </source>
</evidence>
<dbReference type="PANTHER" id="PTHR36504:SF1">
    <property type="entry name" value="LIPOPOLYSACCHARIDE EXPORT SYSTEM PROTEIN LPTA"/>
    <property type="match status" value="1"/>
</dbReference>
<dbReference type="GO" id="GO:0009279">
    <property type="term" value="C:cell outer membrane"/>
    <property type="evidence" value="ECO:0007669"/>
    <property type="project" value="TreeGrafter"/>
</dbReference>
<feature type="domain" description="Organic solvent tolerance-like N-terminal" evidence="5">
    <location>
        <begin position="41"/>
        <end position="147"/>
    </location>
</feature>
<evidence type="ECO:0000256" key="4">
    <source>
        <dbReference type="SAM" id="SignalP"/>
    </source>
</evidence>
<proteinExistence type="predicted"/>
<dbReference type="InterPro" id="IPR014340">
    <property type="entry name" value="LptA"/>
</dbReference>
<dbReference type="Pfam" id="PF03968">
    <property type="entry name" value="LptD_N"/>
    <property type="match status" value="1"/>
</dbReference>
<organism evidence="6 7">
    <name type="scientific">Paracoccus alkanivorans</name>
    <dbReference type="NCBI Taxonomy" id="2116655"/>
    <lineage>
        <taxon>Bacteria</taxon>
        <taxon>Pseudomonadati</taxon>
        <taxon>Pseudomonadota</taxon>
        <taxon>Alphaproteobacteria</taxon>
        <taxon>Rhodobacterales</taxon>
        <taxon>Paracoccaceae</taxon>
        <taxon>Paracoccus</taxon>
    </lineage>
</organism>
<evidence type="ECO:0000259" key="5">
    <source>
        <dbReference type="Pfam" id="PF03968"/>
    </source>
</evidence>
<dbReference type="GO" id="GO:0017089">
    <property type="term" value="F:glycolipid transfer activity"/>
    <property type="evidence" value="ECO:0007669"/>
    <property type="project" value="TreeGrafter"/>
</dbReference>
<dbReference type="NCBIfam" id="TIGR03002">
    <property type="entry name" value="outer_YhbN_LptA"/>
    <property type="match status" value="1"/>
</dbReference>